<dbReference type="AlphaFoldDB" id="A0A1I5PHA7"/>
<feature type="domain" description="CoA-binding" evidence="1">
    <location>
        <begin position="3"/>
        <end position="112"/>
    </location>
</feature>
<name>A0A1I5PHA7_9BACT</name>
<evidence type="ECO:0000313" key="3">
    <source>
        <dbReference type="Proteomes" id="UP000199306"/>
    </source>
</evidence>
<dbReference type="OrthoDB" id="708726at2"/>
<dbReference type="InterPro" id="IPR036291">
    <property type="entry name" value="NAD(P)-bd_dom_sf"/>
</dbReference>
<protein>
    <recommendedName>
        <fullName evidence="1">CoA-binding domain-containing protein</fullName>
    </recommendedName>
</protein>
<accession>A0A1I5PHA7</accession>
<dbReference type="SUPFAM" id="SSF51735">
    <property type="entry name" value="NAD(P)-binding Rossmann-fold domains"/>
    <property type="match status" value="1"/>
</dbReference>
<dbReference type="InterPro" id="IPR003781">
    <property type="entry name" value="CoA-bd"/>
</dbReference>
<organism evidence="2 3">
    <name type="scientific">Pseudarcicella hirudinis</name>
    <dbReference type="NCBI Taxonomy" id="1079859"/>
    <lineage>
        <taxon>Bacteria</taxon>
        <taxon>Pseudomonadati</taxon>
        <taxon>Bacteroidota</taxon>
        <taxon>Cytophagia</taxon>
        <taxon>Cytophagales</taxon>
        <taxon>Flectobacillaceae</taxon>
        <taxon>Pseudarcicella</taxon>
    </lineage>
</organism>
<proteinExistence type="predicted"/>
<dbReference type="EMBL" id="FOXH01000002">
    <property type="protein sequence ID" value="SFP32886.1"/>
    <property type="molecule type" value="Genomic_DNA"/>
</dbReference>
<reference evidence="2 3" key="1">
    <citation type="submission" date="2016-10" db="EMBL/GenBank/DDBJ databases">
        <authorList>
            <person name="de Groot N.N."/>
        </authorList>
    </citation>
    <scope>NUCLEOTIDE SEQUENCE [LARGE SCALE GENOMIC DNA]</scope>
    <source>
        <strain evidence="3">E92,LMG 26720,CCM 7988</strain>
    </source>
</reference>
<dbReference type="RefSeq" id="WP_092013319.1">
    <property type="nucleotide sequence ID" value="NZ_FOXH01000002.1"/>
</dbReference>
<dbReference type="Pfam" id="PF13380">
    <property type="entry name" value="CoA_binding_2"/>
    <property type="match status" value="1"/>
</dbReference>
<dbReference type="STRING" id="1079859.SAMN04515674_102456"/>
<evidence type="ECO:0000313" key="2">
    <source>
        <dbReference type="EMBL" id="SFP32886.1"/>
    </source>
</evidence>
<dbReference type="Proteomes" id="UP000199306">
    <property type="component" value="Unassembled WGS sequence"/>
</dbReference>
<keyword evidence="3" id="KW-1185">Reference proteome</keyword>
<dbReference type="Gene3D" id="3.40.50.720">
    <property type="entry name" value="NAD(P)-binding Rossmann-like Domain"/>
    <property type="match status" value="1"/>
</dbReference>
<sequence>MKTLVIGASANPERYSFKAANMLLAHNHEIELIGTKQGEIAGHSIQTDHPQFKDIDTVTMYVGPRHQPALYDYILSLNPRRIIFNPGAENEEFEELAQEKGIFSEEACTLVLLSTGQF</sequence>
<gene>
    <name evidence="2" type="ORF">SAMN04515674_102456</name>
</gene>
<evidence type="ECO:0000259" key="1">
    <source>
        <dbReference type="Pfam" id="PF13380"/>
    </source>
</evidence>